<dbReference type="Proteomes" id="UP000346198">
    <property type="component" value="Unassembled WGS sequence"/>
</dbReference>
<proteinExistence type="predicted"/>
<dbReference type="InterPro" id="IPR000683">
    <property type="entry name" value="Gfo/Idh/MocA-like_OxRdtase_N"/>
</dbReference>
<evidence type="ECO:0000256" key="1">
    <source>
        <dbReference type="SAM" id="SignalP"/>
    </source>
</evidence>
<gene>
    <name evidence="4" type="primary">pht4</name>
    <name evidence="4" type="ORF">SCARR_04913</name>
</gene>
<evidence type="ECO:0000313" key="4">
    <source>
        <dbReference type="EMBL" id="VGO22816.1"/>
    </source>
</evidence>
<dbReference type="InterPro" id="IPR006311">
    <property type="entry name" value="TAT_signal"/>
</dbReference>
<feature type="domain" description="Gfo/Idh/MocA-like oxidoreductase bacterial type C-terminal" evidence="3">
    <location>
        <begin position="211"/>
        <end position="430"/>
    </location>
</feature>
<feature type="domain" description="Gfo/Idh/MocA-like oxidoreductase N-terminal" evidence="2">
    <location>
        <begin position="50"/>
        <end position="173"/>
    </location>
</feature>
<sequence length="431" mass="48360">MTKKKVSSISRRSMLRSSAVGATAAVAAPTIIPASAMGFGGFTAPSERITFGMVGFGKMMKGHFSNMLGRKEVQILAVCDVDKKKREQARDRVNATYGDKGCGCYNEHEKIMERGDIDACFVVTPDHWHVPISLDAVRSGKDVYVEKPMSLTIKEGRILSDAVRRYGAVLQVGSQQRSEYSFGKAVEMVRNGWIGNVHTIYANLGRFPDGKALPEESIPEGFDYDRWLGPTPWYPYNYKRVEGNYSGGWRSYWEYGSRKNGDWGAHHFDIIQFALGMDHSGPGFFFPRGYDESGCQGYKYDDGPIVYRDYPKRKFNSMIEFYGDKGAIGVGRGGDLKSDPAELKNRPLSPSDVHLRATTSHHNNFLDSIRTRKRTIADVEIGHRTASICHLSAISERLNRTIKWDPATEQIIGDAQASKWLDRPRRAPYTL</sequence>
<feature type="chain" id="PRO_5025447616" evidence="1">
    <location>
        <begin position="28"/>
        <end position="431"/>
    </location>
</feature>
<accession>A0A6C2UVE5</accession>
<dbReference type="AlphaFoldDB" id="A0A6C2UVE5"/>
<feature type="signal peptide" evidence="1">
    <location>
        <begin position="1"/>
        <end position="27"/>
    </location>
</feature>
<dbReference type="Gene3D" id="3.40.50.720">
    <property type="entry name" value="NAD(P)-binding Rossmann-like Domain"/>
    <property type="match status" value="1"/>
</dbReference>
<dbReference type="Pfam" id="PF01408">
    <property type="entry name" value="GFO_IDH_MocA"/>
    <property type="match status" value="1"/>
</dbReference>
<protein>
    <submittedName>
        <fullName evidence="4">4,5-dihydroxyphthalate dehydrogenase</fullName>
    </submittedName>
</protein>
<evidence type="ECO:0000313" key="5">
    <source>
        <dbReference type="Proteomes" id="UP000346198"/>
    </source>
</evidence>
<dbReference type="SUPFAM" id="SSF55347">
    <property type="entry name" value="Glyceraldehyde-3-phosphate dehydrogenase-like, C-terminal domain"/>
    <property type="match status" value="1"/>
</dbReference>
<dbReference type="InterPro" id="IPR043906">
    <property type="entry name" value="Gfo/Idh/MocA_OxRdtase_bact_C"/>
</dbReference>
<dbReference type="InterPro" id="IPR036291">
    <property type="entry name" value="NAD(P)-bd_dom_sf"/>
</dbReference>
<dbReference type="PANTHER" id="PTHR43818">
    <property type="entry name" value="BCDNA.GH03377"/>
    <property type="match status" value="1"/>
</dbReference>
<dbReference type="InterPro" id="IPR050463">
    <property type="entry name" value="Gfo/Idh/MocA_oxidrdct_glycsds"/>
</dbReference>
<dbReference type="RefSeq" id="WP_136064474.1">
    <property type="nucleotide sequence ID" value="NZ_CAAHFH010000002.1"/>
</dbReference>
<organism evidence="4 5">
    <name type="scientific">Pontiella sulfatireligans</name>
    <dbReference type="NCBI Taxonomy" id="2750658"/>
    <lineage>
        <taxon>Bacteria</taxon>
        <taxon>Pseudomonadati</taxon>
        <taxon>Kiritimatiellota</taxon>
        <taxon>Kiritimatiellia</taxon>
        <taxon>Kiritimatiellales</taxon>
        <taxon>Pontiellaceae</taxon>
        <taxon>Pontiella</taxon>
    </lineage>
</organism>
<dbReference type="PANTHER" id="PTHR43818:SF5">
    <property type="entry name" value="OXIDOREDUCTASE FAMILY PROTEIN"/>
    <property type="match status" value="1"/>
</dbReference>
<keyword evidence="1" id="KW-0732">Signal</keyword>
<dbReference type="GO" id="GO:0000166">
    <property type="term" value="F:nucleotide binding"/>
    <property type="evidence" value="ECO:0007669"/>
    <property type="project" value="InterPro"/>
</dbReference>
<dbReference type="SUPFAM" id="SSF51735">
    <property type="entry name" value="NAD(P)-binding Rossmann-fold domains"/>
    <property type="match status" value="1"/>
</dbReference>
<evidence type="ECO:0000259" key="2">
    <source>
        <dbReference type="Pfam" id="PF01408"/>
    </source>
</evidence>
<dbReference type="Gene3D" id="3.30.360.10">
    <property type="entry name" value="Dihydrodipicolinate Reductase, domain 2"/>
    <property type="match status" value="1"/>
</dbReference>
<reference evidence="4 5" key="1">
    <citation type="submission" date="2019-04" db="EMBL/GenBank/DDBJ databases">
        <authorList>
            <person name="Van Vliet M D."/>
        </authorList>
    </citation>
    <scope>NUCLEOTIDE SEQUENCE [LARGE SCALE GENOMIC DNA]</scope>
    <source>
        <strain evidence="4 5">F21</strain>
    </source>
</reference>
<dbReference type="EMBL" id="CAAHFH010000002">
    <property type="protein sequence ID" value="VGO22816.1"/>
    <property type="molecule type" value="Genomic_DNA"/>
</dbReference>
<name>A0A6C2UVE5_9BACT</name>
<evidence type="ECO:0000259" key="3">
    <source>
        <dbReference type="Pfam" id="PF19051"/>
    </source>
</evidence>
<dbReference type="PROSITE" id="PS51318">
    <property type="entry name" value="TAT"/>
    <property type="match status" value="1"/>
</dbReference>
<dbReference type="Pfam" id="PF19051">
    <property type="entry name" value="GFO_IDH_MocA_C2"/>
    <property type="match status" value="1"/>
</dbReference>
<keyword evidence="5" id="KW-1185">Reference proteome</keyword>